<dbReference type="Proteomes" id="UP000076154">
    <property type="component" value="Unassembled WGS sequence"/>
</dbReference>
<name>A0A369JRQ0_HYPMA</name>
<keyword evidence="2" id="KW-1185">Reference proteome</keyword>
<dbReference type="AlphaFoldDB" id="A0A369JRQ0"/>
<dbReference type="InParanoid" id="A0A369JRQ0"/>
<gene>
    <name evidence="1" type="ORF">Hypma_008898</name>
</gene>
<reference evidence="1" key="1">
    <citation type="submission" date="2018-04" db="EMBL/GenBank/DDBJ databases">
        <title>Whole genome sequencing of Hypsizygus marmoreus.</title>
        <authorList>
            <person name="Choi I.-G."/>
            <person name="Min B."/>
            <person name="Kim J.-G."/>
            <person name="Kim S."/>
            <person name="Oh Y.-L."/>
            <person name="Kong W.-S."/>
            <person name="Park H."/>
            <person name="Jeong J."/>
            <person name="Song E.-S."/>
        </authorList>
    </citation>
    <scope>NUCLEOTIDE SEQUENCE [LARGE SCALE GENOMIC DNA]</scope>
    <source>
        <strain evidence="1">51987-8</strain>
    </source>
</reference>
<organism evidence="1 2">
    <name type="scientific">Hypsizygus marmoreus</name>
    <name type="common">White beech mushroom</name>
    <name type="synonym">Agaricus marmoreus</name>
    <dbReference type="NCBI Taxonomy" id="39966"/>
    <lineage>
        <taxon>Eukaryota</taxon>
        <taxon>Fungi</taxon>
        <taxon>Dikarya</taxon>
        <taxon>Basidiomycota</taxon>
        <taxon>Agaricomycotina</taxon>
        <taxon>Agaricomycetes</taxon>
        <taxon>Agaricomycetidae</taxon>
        <taxon>Agaricales</taxon>
        <taxon>Tricholomatineae</taxon>
        <taxon>Lyophyllaceae</taxon>
        <taxon>Hypsizygus</taxon>
    </lineage>
</organism>
<proteinExistence type="predicted"/>
<dbReference type="EMBL" id="LUEZ02000046">
    <property type="protein sequence ID" value="RDB23890.1"/>
    <property type="molecule type" value="Genomic_DNA"/>
</dbReference>
<protein>
    <submittedName>
        <fullName evidence="1">Uncharacterized protein</fullName>
    </submittedName>
</protein>
<evidence type="ECO:0000313" key="2">
    <source>
        <dbReference type="Proteomes" id="UP000076154"/>
    </source>
</evidence>
<sequence>MSRPEHTNPIGAKFSINVPPGWHAITTGISRKVYDQGLEVAYDIVTPDSRIFGATPGSINEQMKSTIDQSTSLPMISQEDEYRLDYTFYYSTKAVKDAEELADKQAFSSKIHVVKAAKRPGSYDGPDSVTFFVFVEDTPSQEAGTGQFDDAVTTIHFVEK</sequence>
<dbReference type="OrthoDB" id="2972000at2759"/>
<evidence type="ECO:0000313" key="1">
    <source>
        <dbReference type="EMBL" id="RDB23890.1"/>
    </source>
</evidence>
<accession>A0A369JRQ0</accession>
<comment type="caution">
    <text evidence="1">The sequence shown here is derived from an EMBL/GenBank/DDBJ whole genome shotgun (WGS) entry which is preliminary data.</text>
</comment>